<sequence>MIQQQTKLCLGTMKMVPWPALLRGVSKALRPSFMNGQVSILPYSCTSTLAQIQTPPANETEKNNDSLKVQTSAADTTAPAEHLKEVAVIMKVKEVASALELCANFNSHQRFEALRNFVAIKTRPLPLIQSITEGLITSADELDMKQLSDLLFLMGKLNYMNEDILSKTCEAIKTKLDKTKTAAVVGSSIASLRYFKWKDPELLDQFSIWIERNFEKFSNPSSFILTLALQNHSPPNLEELLKLTWSEWIEMRRCSPVDTVNFVWAVQALNSQFENEKMRQIINLFLENRFLRTLDSRPQSLPVWRKLCNLHAVAKSTSGLTDTFAIPDDIKTLMSAKSQHKDQLVSEVLQLLFSDLDSNLYTRDVPSGMGFPIDILFCLDDKMKATQLHLSAGSKIAVMIHSYHECCQPTKEPSGVRSFEMRLLQEEFKVISVPYHILGGGYAQVHEYFDSVLNKLVKS</sequence>
<protein>
    <submittedName>
        <fullName evidence="2">Uncharacterized protein LOC117641786</fullName>
    </submittedName>
</protein>
<dbReference type="FunCoup" id="A0A6P8YFP4">
    <property type="interactions" value="893"/>
</dbReference>
<organism evidence="2">
    <name type="scientific">Thrips palmi</name>
    <name type="common">Melon thrips</name>
    <dbReference type="NCBI Taxonomy" id="161013"/>
    <lineage>
        <taxon>Eukaryota</taxon>
        <taxon>Metazoa</taxon>
        <taxon>Ecdysozoa</taxon>
        <taxon>Arthropoda</taxon>
        <taxon>Hexapoda</taxon>
        <taxon>Insecta</taxon>
        <taxon>Pterygota</taxon>
        <taxon>Neoptera</taxon>
        <taxon>Paraneoptera</taxon>
        <taxon>Thysanoptera</taxon>
        <taxon>Terebrantia</taxon>
        <taxon>Thripoidea</taxon>
        <taxon>Thripidae</taxon>
        <taxon>Thrips</taxon>
    </lineage>
</organism>
<dbReference type="RefSeq" id="XP_034235306.1">
    <property type="nucleotide sequence ID" value="XM_034379415.1"/>
</dbReference>
<gene>
    <name evidence="2" type="primary">LOC117641786</name>
</gene>
<reference evidence="2" key="1">
    <citation type="submission" date="2025-08" db="UniProtKB">
        <authorList>
            <consortium name="RefSeq"/>
        </authorList>
    </citation>
    <scope>IDENTIFICATION</scope>
    <source>
        <tissue evidence="2">Total insect</tissue>
    </source>
</reference>
<keyword evidence="1" id="KW-1185">Reference proteome</keyword>
<dbReference type="Proteomes" id="UP000515158">
    <property type="component" value="Unplaced"/>
</dbReference>
<dbReference type="InParanoid" id="A0A6P8YFP4"/>
<evidence type="ECO:0000313" key="1">
    <source>
        <dbReference type="Proteomes" id="UP000515158"/>
    </source>
</evidence>
<proteinExistence type="predicted"/>
<name>A0A6P8YFP4_THRPL</name>
<accession>A0A6P8YFP4</accession>
<dbReference type="KEGG" id="tpal:117641786"/>
<evidence type="ECO:0000313" key="2">
    <source>
        <dbReference type="RefSeq" id="XP_034235306.1"/>
    </source>
</evidence>
<dbReference type="OrthoDB" id="6501018at2759"/>
<dbReference type="AlphaFoldDB" id="A0A6P8YFP4"/>
<dbReference type="GeneID" id="117641786"/>